<dbReference type="InterPro" id="IPR039425">
    <property type="entry name" value="RNA_pol_sigma-70-like"/>
</dbReference>
<gene>
    <name evidence="7" type="ORF">C8E83_0470</name>
</gene>
<feature type="domain" description="RNA polymerase sigma-70 region 2" evidence="5">
    <location>
        <begin position="31"/>
        <end position="97"/>
    </location>
</feature>
<dbReference type="PANTHER" id="PTHR43133:SF66">
    <property type="entry name" value="ECF RNA POLYMERASE SIGMA FACTOR SIGK"/>
    <property type="match status" value="1"/>
</dbReference>
<accession>A0A495ID43</accession>
<evidence type="ECO:0000256" key="1">
    <source>
        <dbReference type="ARBA" id="ARBA00010641"/>
    </source>
</evidence>
<dbReference type="InterPro" id="IPR036388">
    <property type="entry name" value="WH-like_DNA-bd_sf"/>
</dbReference>
<dbReference type="PANTHER" id="PTHR43133">
    <property type="entry name" value="RNA POLYMERASE ECF-TYPE SIGMA FACTO"/>
    <property type="match status" value="1"/>
</dbReference>
<comment type="similarity">
    <text evidence="1">Belongs to the sigma-70 factor family. ECF subfamily.</text>
</comment>
<evidence type="ECO:0000313" key="8">
    <source>
        <dbReference type="Proteomes" id="UP000280008"/>
    </source>
</evidence>
<dbReference type="RefSeq" id="WP_121368248.1">
    <property type="nucleotide sequence ID" value="NZ_RBKS01000001.1"/>
</dbReference>
<keyword evidence="3" id="KW-0731">Sigma factor</keyword>
<dbReference type="GO" id="GO:0003677">
    <property type="term" value="F:DNA binding"/>
    <property type="evidence" value="ECO:0007669"/>
    <property type="project" value="InterPro"/>
</dbReference>
<dbReference type="Gene3D" id="1.10.10.10">
    <property type="entry name" value="Winged helix-like DNA-binding domain superfamily/Winged helix DNA-binding domain"/>
    <property type="match status" value="1"/>
</dbReference>
<reference evidence="7 8" key="1">
    <citation type="submission" date="2018-10" db="EMBL/GenBank/DDBJ databases">
        <title>Sequencing the genomes of 1000 actinobacteria strains.</title>
        <authorList>
            <person name="Klenk H.-P."/>
        </authorList>
    </citation>
    <scope>NUCLEOTIDE SEQUENCE [LARGE SCALE GENOMIC DNA]</scope>
    <source>
        <strain evidence="7 8">DSM 17894</strain>
    </source>
</reference>
<dbReference type="Gene3D" id="1.10.1740.10">
    <property type="match status" value="1"/>
</dbReference>
<evidence type="ECO:0000259" key="5">
    <source>
        <dbReference type="Pfam" id="PF04542"/>
    </source>
</evidence>
<protein>
    <submittedName>
        <fullName evidence="7">RNA polymerase sigma-70 factor (ECF subfamily)</fullName>
    </submittedName>
</protein>
<dbReference type="GO" id="GO:0006352">
    <property type="term" value="P:DNA-templated transcription initiation"/>
    <property type="evidence" value="ECO:0007669"/>
    <property type="project" value="InterPro"/>
</dbReference>
<comment type="caution">
    <text evidence="7">The sequence shown here is derived from an EMBL/GenBank/DDBJ whole genome shotgun (WGS) entry which is preliminary data.</text>
</comment>
<dbReference type="OrthoDB" id="9784272at2"/>
<dbReference type="InterPro" id="IPR014284">
    <property type="entry name" value="RNA_pol_sigma-70_dom"/>
</dbReference>
<evidence type="ECO:0000256" key="2">
    <source>
        <dbReference type="ARBA" id="ARBA00023015"/>
    </source>
</evidence>
<dbReference type="GO" id="GO:0016987">
    <property type="term" value="F:sigma factor activity"/>
    <property type="evidence" value="ECO:0007669"/>
    <property type="project" value="UniProtKB-KW"/>
</dbReference>
<dbReference type="SUPFAM" id="SSF88946">
    <property type="entry name" value="Sigma2 domain of RNA polymerase sigma factors"/>
    <property type="match status" value="1"/>
</dbReference>
<dbReference type="InterPro" id="IPR013324">
    <property type="entry name" value="RNA_pol_sigma_r3/r4-like"/>
</dbReference>
<feature type="domain" description="RNA polymerase sigma factor 70 region 4 type 2" evidence="6">
    <location>
        <begin position="132"/>
        <end position="181"/>
    </location>
</feature>
<dbReference type="Pfam" id="PF08281">
    <property type="entry name" value="Sigma70_r4_2"/>
    <property type="match status" value="1"/>
</dbReference>
<dbReference type="CDD" id="cd06171">
    <property type="entry name" value="Sigma70_r4"/>
    <property type="match status" value="1"/>
</dbReference>
<evidence type="ECO:0000259" key="6">
    <source>
        <dbReference type="Pfam" id="PF08281"/>
    </source>
</evidence>
<dbReference type="SUPFAM" id="SSF88659">
    <property type="entry name" value="Sigma3 and sigma4 domains of RNA polymerase sigma factors"/>
    <property type="match status" value="1"/>
</dbReference>
<dbReference type="InterPro" id="IPR013325">
    <property type="entry name" value="RNA_pol_sigma_r2"/>
</dbReference>
<keyword evidence="8" id="KW-1185">Reference proteome</keyword>
<name>A0A495ID43_9MICO</name>
<evidence type="ECO:0000256" key="3">
    <source>
        <dbReference type="ARBA" id="ARBA00023082"/>
    </source>
</evidence>
<dbReference type="InterPro" id="IPR013249">
    <property type="entry name" value="RNA_pol_sigma70_r4_t2"/>
</dbReference>
<dbReference type="AlphaFoldDB" id="A0A495ID43"/>
<sequence length="189" mass="20848">MTLAEPTGDDVLTTALQAVAGGDRGAFETVYELTASRVLGLCRRILIDPALSEEVSQEVFLEIWQTSSRFDQERGRALTWILTMAHRRAIDRVRASQSSRDRDLRIGIRDFHEEAPSVEGDVETSLEYARASAAMTELSAVQREAVELAYFGGLTQAEIAARTGVPIGTVKTRLRDALIRLRGLLGDSR</sequence>
<keyword evidence="4" id="KW-0804">Transcription</keyword>
<dbReference type="EMBL" id="RBKS01000001">
    <property type="protein sequence ID" value="RKR73378.1"/>
    <property type="molecule type" value="Genomic_DNA"/>
</dbReference>
<keyword evidence="2" id="KW-0805">Transcription regulation</keyword>
<dbReference type="NCBIfam" id="TIGR02937">
    <property type="entry name" value="sigma70-ECF"/>
    <property type="match status" value="1"/>
</dbReference>
<organism evidence="7 8">
    <name type="scientific">Frondihabitans australicus</name>
    <dbReference type="NCBI Taxonomy" id="386892"/>
    <lineage>
        <taxon>Bacteria</taxon>
        <taxon>Bacillati</taxon>
        <taxon>Actinomycetota</taxon>
        <taxon>Actinomycetes</taxon>
        <taxon>Micrococcales</taxon>
        <taxon>Microbacteriaceae</taxon>
        <taxon>Frondihabitans</taxon>
    </lineage>
</organism>
<dbReference type="InterPro" id="IPR007627">
    <property type="entry name" value="RNA_pol_sigma70_r2"/>
</dbReference>
<dbReference type="NCBIfam" id="NF007228">
    <property type="entry name" value="PRK09646.1"/>
    <property type="match status" value="1"/>
</dbReference>
<evidence type="ECO:0000256" key="4">
    <source>
        <dbReference type="ARBA" id="ARBA00023163"/>
    </source>
</evidence>
<dbReference type="Proteomes" id="UP000280008">
    <property type="component" value="Unassembled WGS sequence"/>
</dbReference>
<dbReference type="Pfam" id="PF04542">
    <property type="entry name" value="Sigma70_r2"/>
    <property type="match status" value="1"/>
</dbReference>
<evidence type="ECO:0000313" key="7">
    <source>
        <dbReference type="EMBL" id="RKR73378.1"/>
    </source>
</evidence>
<proteinExistence type="inferred from homology"/>